<keyword evidence="3" id="KW-1185">Reference proteome</keyword>
<dbReference type="OrthoDB" id="445017at2759"/>
<evidence type="ECO:0000313" key="3">
    <source>
        <dbReference type="Proteomes" id="UP000591131"/>
    </source>
</evidence>
<feature type="non-terminal residue" evidence="2">
    <location>
        <position position="859"/>
    </location>
</feature>
<evidence type="ECO:0000313" key="2">
    <source>
        <dbReference type="EMBL" id="KAF4649664.1"/>
    </source>
</evidence>
<proteinExistence type="predicted"/>
<dbReference type="InterPro" id="IPR001584">
    <property type="entry name" value="Integrase_cat-core"/>
</dbReference>
<dbReference type="InterPro" id="IPR012337">
    <property type="entry name" value="RNaseH-like_sf"/>
</dbReference>
<comment type="caution">
    <text evidence="2">The sequence shown here is derived from an EMBL/GenBank/DDBJ whole genome shotgun (WGS) entry which is preliminary data.</text>
</comment>
<dbReference type="PROSITE" id="PS50994">
    <property type="entry name" value="INTEGRASE"/>
    <property type="match status" value="1"/>
</dbReference>
<dbReference type="Gene3D" id="3.30.420.10">
    <property type="entry name" value="Ribonuclease H-like superfamily/Ribonuclease H"/>
    <property type="match status" value="1"/>
</dbReference>
<dbReference type="SUPFAM" id="SSF53098">
    <property type="entry name" value="Ribonuclease H-like"/>
    <property type="match status" value="1"/>
</dbReference>
<feature type="domain" description="Integrase catalytic" evidence="1">
    <location>
        <begin position="491"/>
        <end position="606"/>
    </location>
</feature>
<dbReference type="PANTHER" id="PTHR37984:SF5">
    <property type="entry name" value="PROTEIN NYNRIN-LIKE"/>
    <property type="match status" value="1"/>
</dbReference>
<protein>
    <recommendedName>
        <fullName evidence="1">Integrase catalytic domain-containing protein</fullName>
    </recommendedName>
</protein>
<dbReference type="PANTHER" id="PTHR37984">
    <property type="entry name" value="PROTEIN CBG26694"/>
    <property type="match status" value="1"/>
</dbReference>
<dbReference type="GO" id="GO:0015074">
    <property type="term" value="P:DNA integration"/>
    <property type="evidence" value="ECO:0007669"/>
    <property type="project" value="InterPro"/>
</dbReference>
<reference evidence="2 3" key="1">
    <citation type="submission" date="2020-04" db="EMBL/GenBank/DDBJ databases">
        <title>Perkinsus chesapeaki whole genome sequence.</title>
        <authorList>
            <person name="Bogema D.R."/>
        </authorList>
    </citation>
    <scope>NUCLEOTIDE SEQUENCE [LARGE SCALE GENOMIC DNA]</scope>
    <source>
        <strain evidence="2">ATCC PRA-425</strain>
    </source>
</reference>
<dbReference type="AlphaFoldDB" id="A0A7J6KS29"/>
<evidence type="ECO:0000259" key="1">
    <source>
        <dbReference type="PROSITE" id="PS50994"/>
    </source>
</evidence>
<dbReference type="EMBL" id="JAAPAO010001463">
    <property type="protein sequence ID" value="KAF4649664.1"/>
    <property type="molecule type" value="Genomic_DNA"/>
</dbReference>
<accession>A0A7J6KS29</accession>
<dbReference type="InterPro" id="IPR050951">
    <property type="entry name" value="Retrovirus_Pol_polyprotein"/>
</dbReference>
<dbReference type="Proteomes" id="UP000591131">
    <property type="component" value="Unassembled WGS sequence"/>
</dbReference>
<feature type="non-terminal residue" evidence="2">
    <location>
        <position position="1"/>
    </location>
</feature>
<name>A0A7J6KS29_PERCH</name>
<dbReference type="GO" id="GO:0003676">
    <property type="term" value="F:nucleic acid binding"/>
    <property type="evidence" value="ECO:0007669"/>
    <property type="project" value="InterPro"/>
</dbReference>
<sequence>NLYSDVKFGIVDTLPHGADLLLNHQCSQKLRIPVAPPCEDKSWEDIDKVILENVSPEWEPIEAAPGFSIRLRELSEGEAKECPSQRFCFDVSVSPLDDPNDARHNINDSPWPSNVVDFGFKIYNRLSASEKESYDKAVNKFVDAGYWVPVDDDVVSHDSTAPKVVSFPVKQVDDSASDGPTKVISFKVRPVIQAVGVNRVIKAGGARKASYSGDSVAEILLGLRLNFSRAGEGPLGLLSLDVGKAFYRFRLMARSDSRGDVVSSLGYLYIRAAGKWYRCDRLAFGLLHGPASLQSGLATLLRLAGKLDPSLAVLPVYSFYDDIMVPIPLTKVPELLSTILPLAERVGLVIPSDQIALLSDAAERICGITCDHGWGLRLGNLMRVRQNDLQIRCLVKKIDFVKNFELKADKTTRRDVSRLTGSAQASNILRLHPVRALASSAPVVWWPTIAGDIARFVRNCLGCAREHARHIAPCGYSEVVRSRRWDTVYIDFCGPIDGWTYTCPSSNTIIRPASVFVIIDTLTGWVELCPCADQTAHTASRLLLERWISRFGIPNEIRSDRDQAFLSSIQSSICRLPNIDQVFSGGLSPASQGVVESAVRSLKRHLERSFTTDLTLLPWLQRSLNAARKSHAGALPVSPEILLYGESTSGGLESLLCASSDAFPKFNPDTLTKEVKDTVEVFCRAWSEDLAIQRAKRVDRLNADGNLAQLQELAPGDTVFRVTKNGLGRTKATGPFIFESMDGNMVRLSGIRHAIPLHQVRLCSVTPTGNLGCCPDPPDPHGLLAGPRRDLKEGSLVLFVTPEWETTDDGSELEITAYDVGKLVKNDYPNMSIQRFYIDESGRWKDWKNPETVNVHSSQ</sequence>
<dbReference type="InterPro" id="IPR036397">
    <property type="entry name" value="RNaseH_sf"/>
</dbReference>
<organism evidence="2 3">
    <name type="scientific">Perkinsus chesapeaki</name>
    <name type="common">Clam parasite</name>
    <name type="synonym">Perkinsus andrewsi</name>
    <dbReference type="NCBI Taxonomy" id="330153"/>
    <lineage>
        <taxon>Eukaryota</taxon>
        <taxon>Sar</taxon>
        <taxon>Alveolata</taxon>
        <taxon>Perkinsozoa</taxon>
        <taxon>Perkinsea</taxon>
        <taxon>Perkinsida</taxon>
        <taxon>Perkinsidae</taxon>
        <taxon>Perkinsus</taxon>
    </lineage>
</organism>
<gene>
    <name evidence="2" type="ORF">FOL47_001849</name>
</gene>